<dbReference type="KEGG" id="gtr:GLOTRDRAFT_95977"/>
<proteinExistence type="predicted"/>
<dbReference type="Pfam" id="PF12937">
    <property type="entry name" value="F-box-like"/>
    <property type="match status" value="1"/>
</dbReference>
<evidence type="ECO:0000259" key="1">
    <source>
        <dbReference type="Pfam" id="PF12937"/>
    </source>
</evidence>
<dbReference type="EMBL" id="KB469308">
    <property type="protein sequence ID" value="EPQ52388.1"/>
    <property type="molecule type" value="Genomic_DNA"/>
</dbReference>
<dbReference type="GeneID" id="19309785"/>
<reference evidence="2 3" key="1">
    <citation type="journal article" date="2012" name="Science">
        <title>The Paleozoic origin of enzymatic lignin decomposition reconstructed from 31 fungal genomes.</title>
        <authorList>
            <person name="Floudas D."/>
            <person name="Binder M."/>
            <person name="Riley R."/>
            <person name="Barry K."/>
            <person name="Blanchette R.A."/>
            <person name="Henrissat B."/>
            <person name="Martinez A.T."/>
            <person name="Otillar R."/>
            <person name="Spatafora J.W."/>
            <person name="Yadav J.S."/>
            <person name="Aerts A."/>
            <person name="Benoit I."/>
            <person name="Boyd A."/>
            <person name="Carlson A."/>
            <person name="Copeland A."/>
            <person name="Coutinho P.M."/>
            <person name="de Vries R.P."/>
            <person name="Ferreira P."/>
            <person name="Findley K."/>
            <person name="Foster B."/>
            <person name="Gaskell J."/>
            <person name="Glotzer D."/>
            <person name="Gorecki P."/>
            <person name="Heitman J."/>
            <person name="Hesse C."/>
            <person name="Hori C."/>
            <person name="Igarashi K."/>
            <person name="Jurgens J.A."/>
            <person name="Kallen N."/>
            <person name="Kersten P."/>
            <person name="Kohler A."/>
            <person name="Kuees U."/>
            <person name="Kumar T.K.A."/>
            <person name="Kuo A."/>
            <person name="LaButti K."/>
            <person name="Larrondo L.F."/>
            <person name="Lindquist E."/>
            <person name="Ling A."/>
            <person name="Lombard V."/>
            <person name="Lucas S."/>
            <person name="Lundell T."/>
            <person name="Martin R."/>
            <person name="McLaughlin D.J."/>
            <person name="Morgenstern I."/>
            <person name="Morin E."/>
            <person name="Murat C."/>
            <person name="Nagy L.G."/>
            <person name="Nolan M."/>
            <person name="Ohm R.A."/>
            <person name="Patyshakuliyeva A."/>
            <person name="Rokas A."/>
            <person name="Ruiz-Duenas F.J."/>
            <person name="Sabat G."/>
            <person name="Salamov A."/>
            <person name="Samejima M."/>
            <person name="Schmutz J."/>
            <person name="Slot J.C."/>
            <person name="St John F."/>
            <person name="Stenlid J."/>
            <person name="Sun H."/>
            <person name="Sun S."/>
            <person name="Syed K."/>
            <person name="Tsang A."/>
            <person name="Wiebenga A."/>
            <person name="Young D."/>
            <person name="Pisabarro A."/>
            <person name="Eastwood D.C."/>
            <person name="Martin F."/>
            <person name="Cullen D."/>
            <person name="Grigoriev I.V."/>
            <person name="Hibbett D.S."/>
        </authorList>
    </citation>
    <scope>NUCLEOTIDE SEQUENCE [LARGE SCALE GENOMIC DNA]</scope>
    <source>
        <strain evidence="2 3">ATCC 11539</strain>
    </source>
</reference>
<evidence type="ECO:0000313" key="3">
    <source>
        <dbReference type="Proteomes" id="UP000030669"/>
    </source>
</evidence>
<name>S7PXZ2_GLOTA</name>
<keyword evidence="3" id="KW-1185">Reference proteome</keyword>
<accession>S7PXZ2</accession>
<feature type="domain" description="F-box" evidence="1">
    <location>
        <begin position="41"/>
        <end position="92"/>
    </location>
</feature>
<dbReference type="HOGENOM" id="CLU_801810_0_0_1"/>
<protein>
    <recommendedName>
        <fullName evidence="1">F-box domain-containing protein</fullName>
    </recommendedName>
</protein>
<dbReference type="OrthoDB" id="3217549at2759"/>
<sequence length="346" mass="38786">MADSKQTMDGGVKLQSAFYPKASSMPYSQAESATGAVAGPRLPAEMLSQIFISGLETTGLRQQYSYLAAVSGVCREWRMAAIEDPFLWDNIYANVTDKRRAHQEITKLYLERSKSCLLKVHLTGNPHAVAPPQWTADRHPGQLMSSAGRWRKLVVESEGDVVAAVLFYLSVGRTAQVLSALETMEFRAPPPRHFHGRSLWALDSTWHRTEHPRGRLNVAIRTGTAQLATPALTRLGILQAFLDPNWPLFFSLANVTCLELAFDMSWNELHGALSRAPLLRRLGFSGSLHNSELDEDDLTPIVMPHLCHAEVYFATYRGELIFRRFWSVVSCPNLARLRRRGSGHFQ</sequence>
<evidence type="ECO:0000313" key="2">
    <source>
        <dbReference type="EMBL" id="EPQ52388.1"/>
    </source>
</evidence>
<dbReference type="RefSeq" id="XP_007869538.1">
    <property type="nucleotide sequence ID" value="XM_007871347.1"/>
</dbReference>
<dbReference type="Proteomes" id="UP000030669">
    <property type="component" value="Unassembled WGS sequence"/>
</dbReference>
<organism evidence="2 3">
    <name type="scientific">Gloeophyllum trabeum (strain ATCC 11539 / FP-39264 / Madison 617)</name>
    <name type="common">Brown rot fungus</name>
    <dbReference type="NCBI Taxonomy" id="670483"/>
    <lineage>
        <taxon>Eukaryota</taxon>
        <taxon>Fungi</taxon>
        <taxon>Dikarya</taxon>
        <taxon>Basidiomycota</taxon>
        <taxon>Agaricomycotina</taxon>
        <taxon>Agaricomycetes</taxon>
        <taxon>Gloeophyllales</taxon>
        <taxon>Gloeophyllaceae</taxon>
        <taxon>Gloeophyllum</taxon>
    </lineage>
</organism>
<dbReference type="Gene3D" id="1.20.1280.50">
    <property type="match status" value="1"/>
</dbReference>
<dbReference type="InterPro" id="IPR001810">
    <property type="entry name" value="F-box_dom"/>
</dbReference>
<gene>
    <name evidence="2" type="ORF">GLOTRDRAFT_95977</name>
</gene>
<dbReference type="AlphaFoldDB" id="S7PXZ2"/>